<dbReference type="AlphaFoldDB" id="A0A0F9XQ39"/>
<sequence length="425" mass="47028">MHLHGKSSSHCPVNADWLKRAWLCCMLLIMTACAAPQPLMLMPAPVLYRDGLVDPFAHLLPARRIPRMSIFYATNREPEITEQGLNYGNDITQRLHLGQAVVQLGDENTQWNDLYEASITDQTGLLLPLKLHSVAQQARFPAGMAAPSAALTDEAQAYFAAINAELAEAQDREILVYVHGTKVDFLNSTALTAEIDHFSGRDYVGLAFAWPSHQNIFRYLIREDVHRAQASSDALATLLELLAEHTDAQRINVLAYSAGARVTSKALDQLRTKYSDESAYRLKSRLRIGTVIFAAADVELETFLDRLGSISDLSEQVVITVSDDDNALIAARHYMGGGSRTGEELAESAEEFFIHEHQITNIEIIDVSAGKLARGFDISGHHYWYRHPWISSDMVFLLRSGLRPDRTGRHLVSVGRLPGAGPASG</sequence>
<dbReference type="PANTHER" id="PTHR36513">
    <property type="entry name" value="ABC TRANSMEMBRANE TYPE-1 DOMAIN-CONTAINING PROTEIN"/>
    <property type="match status" value="1"/>
</dbReference>
<reference evidence="1" key="1">
    <citation type="journal article" date="2015" name="Nature">
        <title>Complex archaea that bridge the gap between prokaryotes and eukaryotes.</title>
        <authorList>
            <person name="Spang A."/>
            <person name="Saw J.H."/>
            <person name="Jorgensen S.L."/>
            <person name="Zaremba-Niedzwiedzka K."/>
            <person name="Martijn J."/>
            <person name="Lind A.E."/>
            <person name="van Eijk R."/>
            <person name="Schleper C."/>
            <person name="Guy L."/>
            <person name="Ettema T.J."/>
        </authorList>
    </citation>
    <scope>NUCLEOTIDE SEQUENCE</scope>
</reference>
<organism evidence="1">
    <name type="scientific">marine sediment metagenome</name>
    <dbReference type="NCBI Taxonomy" id="412755"/>
    <lineage>
        <taxon>unclassified sequences</taxon>
        <taxon>metagenomes</taxon>
        <taxon>ecological metagenomes</taxon>
    </lineage>
</organism>
<evidence type="ECO:0000313" key="1">
    <source>
        <dbReference type="EMBL" id="KKO01562.1"/>
    </source>
</evidence>
<dbReference type="InterPro" id="IPR010297">
    <property type="entry name" value="DUF900_hydrolase"/>
</dbReference>
<evidence type="ECO:0008006" key="2">
    <source>
        <dbReference type="Google" id="ProtNLM"/>
    </source>
</evidence>
<dbReference type="SUPFAM" id="SSF53474">
    <property type="entry name" value="alpha/beta-Hydrolases"/>
    <property type="match status" value="1"/>
</dbReference>
<dbReference type="PROSITE" id="PS51257">
    <property type="entry name" value="PROKAR_LIPOPROTEIN"/>
    <property type="match status" value="1"/>
</dbReference>
<comment type="caution">
    <text evidence="1">The sequence shown here is derived from an EMBL/GenBank/DDBJ whole genome shotgun (WGS) entry which is preliminary data.</text>
</comment>
<dbReference type="InterPro" id="IPR029058">
    <property type="entry name" value="AB_hydrolase_fold"/>
</dbReference>
<dbReference type="Pfam" id="PF05990">
    <property type="entry name" value="DUF900"/>
    <property type="match status" value="1"/>
</dbReference>
<name>A0A0F9XQ39_9ZZZZ</name>
<accession>A0A0F9XQ39</accession>
<dbReference type="EMBL" id="LAZR01000034">
    <property type="protein sequence ID" value="KKO01562.1"/>
    <property type="molecule type" value="Genomic_DNA"/>
</dbReference>
<gene>
    <name evidence="1" type="ORF">LCGC14_0113660</name>
</gene>
<protein>
    <recommendedName>
        <fullName evidence="2">Alpha/beta hydrolase</fullName>
    </recommendedName>
</protein>
<dbReference type="PANTHER" id="PTHR36513:SF1">
    <property type="entry name" value="TRANSMEMBRANE PROTEIN"/>
    <property type="match status" value="1"/>
</dbReference>
<proteinExistence type="predicted"/>